<keyword evidence="8" id="KW-1185">Reference proteome</keyword>
<dbReference type="Proteomes" id="UP000186406">
    <property type="component" value="Unassembled WGS sequence"/>
</dbReference>
<protein>
    <submittedName>
        <fullName evidence="7">Ribose transport system permease protein</fullName>
    </submittedName>
</protein>
<evidence type="ECO:0000313" key="8">
    <source>
        <dbReference type="Proteomes" id="UP000186406"/>
    </source>
</evidence>
<evidence type="ECO:0000256" key="3">
    <source>
        <dbReference type="ARBA" id="ARBA00022692"/>
    </source>
</evidence>
<reference evidence="7 8" key="1">
    <citation type="submission" date="2016-12" db="EMBL/GenBank/DDBJ databases">
        <authorList>
            <person name="Song W.-J."/>
            <person name="Kurnit D.M."/>
        </authorList>
    </citation>
    <scope>NUCLEOTIDE SEQUENCE [LARGE SCALE GENOMIC DNA]</scope>
    <source>
        <strain evidence="7 8">DSM 19599</strain>
    </source>
</reference>
<feature type="transmembrane region" description="Helical" evidence="6">
    <location>
        <begin position="146"/>
        <end position="165"/>
    </location>
</feature>
<keyword evidence="2" id="KW-1003">Cell membrane</keyword>
<keyword evidence="4 6" id="KW-1133">Transmembrane helix</keyword>
<name>A0A1M7ZNQ9_9HYPH</name>
<evidence type="ECO:0000256" key="6">
    <source>
        <dbReference type="SAM" id="Phobius"/>
    </source>
</evidence>
<evidence type="ECO:0000256" key="2">
    <source>
        <dbReference type="ARBA" id="ARBA00022475"/>
    </source>
</evidence>
<gene>
    <name evidence="7" type="ORF">SAMN02745172_03197</name>
</gene>
<keyword evidence="3 6" id="KW-0812">Transmembrane</keyword>
<dbReference type="InterPro" id="IPR001851">
    <property type="entry name" value="ABC_transp_permease"/>
</dbReference>
<feature type="transmembrane region" description="Helical" evidence="6">
    <location>
        <begin position="65"/>
        <end position="98"/>
    </location>
</feature>
<dbReference type="EMBL" id="FRXO01000006">
    <property type="protein sequence ID" value="SHO66538.1"/>
    <property type="molecule type" value="Genomic_DNA"/>
</dbReference>
<dbReference type="AlphaFoldDB" id="A0A1M7ZNQ9"/>
<feature type="transmembrane region" description="Helical" evidence="6">
    <location>
        <begin position="113"/>
        <end position="134"/>
    </location>
</feature>
<feature type="transmembrane region" description="Helical" evidence="6">
    <location>
        <begin position="317"/>
        <end position="333"/>
    </location>
</feature>
<evidence type="ECO:0000256" key="4">
    <source>
        <dbReference type="ARBA" id="ARBA00022989"/>
    </source>
</evidence>
<comment type="subcellular location">
    <subcellularLocation>
        <location evidence="1">Cell membrane</location>
        <topology evidence="1">Multi-pass membrane protein</topology>
    </subcellularLocation>
</comment>
<evidence type="ECO:0000313" key="7">
    <source>
        <dbReference type="EMBL" id="SHO66538.1"/>
    </source>
</evidence>
<organism evidence="7 8">
    <name type="scientific">Pseudoxanthobacter soli DSM 19599</name>
    <dbReference type="NCBI Taxonomy" id="1123029"/>
    <lineage>
        <taxon>Bacteria</taxon>
        <taxon>Pseudomonadati</taxon>
        <taxon>Pseudomonadota</taxon>
        <taxon>Alphaproteobacteria</taxon>
        <taxon>Hyphomicrobiales</taxon>
        <taxon>Segnochrobactraceae</taxon>
        <taxon>Pseudoxanthobacter</taxon>
    </lineage>
</organism>
<dbReference type="CDD" id="cd06579">
    <property type="entry name" value="TM_PBP1_transp_AraH_like"/>
    <property type="match status" value="1"/>
</dbReference>
<feature type="transmembrane region" description="Helical" evidence="6">
    <location>
        <begin position="185"/>
        <end position="206"/>
    </location>
</feature>
<dbReference type="GO" id="GO:0022857">
    <property type="term" value="F:transmembrane transporter activity"/>
    <property type="evidence" value="ECO:0007669"/>
    <property type="project" value="InterPro"/>
</dbReference>
<dbReference type="STRING" id="1123029.SAMN02745172_03197"/>
<accession>A0A1M7ZNQ9</accession>
<feature type="transmembrane region" description="Helical" evidence="6">
    <location>
        <begin position="237"/>
        <end position="257"/>
    </location>
</feature>
<evidence type="ECO:0000256" key="5">
    <source>
        <dbReference type="ARBA" id="ARBA00023136"/>
    </source>
</evidence>
<dbReference type="GO" id="GO:0005886">
    <property type="term" value="C:plasma membrane"/>
    <property type="evidence" value="ECO:0007669"/>
    <property type="project" value="UniProtKB-SubCell"/>
</dbReference>
<proteinExistence type="predicted"/>
<keyword evidence="5 6" id="KW-0472">Membrane</keyword>
<dbReference type="Pfam" id="PF02653">
    <property type="entry name" value="BPD_transp_2"/>
    <property type="match status" value="1"/>
</dbReference>
<dbReference type="PANTHER" id="PTHR32196">
    <property type="entry name" value="ABC TRANSPORTER PERMEASE PROTEIN YPHD-RELATED-RELATED"/>
    <property type="match status" value="1"/>
</dbReference>
<sequence>MSSTMENTSSPVPGVGGTRRSGLSSLLSRNHVGTLAALVALLVFNFAFTPHFATMQTLSVNLTQVCVIVIVGVGMTMVIATGGIDLSVGSIMAIAGAFSPQIFQGMLFPVPNLYVGIALGIILPVILAGLFGMFNGWLIANFRVQPIIATLILFIAGRGIAQVWTNGDLQVFKVPEFQQIAIGRVLGVPFQVWIMAVVVLIAAWALRRTVFGRQVLAVGGNEQAAWLAGVPVRRIKLFVYVISGVCSGIAGLIVIAMNSAADANLIGMGIELDVIAAVAVGGTLLTGGRATILGTLLGALIIQLVRYTLLANGVPDAAALVVKAGLIVLAVWLQRQERA</sequence>
<feature type="transmembrane region" description="Helical" evidence="6">
    <location>
        <begin position="263"/>
        <end position="285"/>
    </location>
</feature>
<evidence type="ECO:0000256" key="1">
    <source>
        <dbReference type="ARBA" id="ARBA00004651"/>
    </source>
</evidence>
<dbReference type="PANTHER" id="PTHR32196:SF19">
    <property type="entry name" value="GALACTOFURANOSE TRANSPORTER PERMEASE PROTEIN YTFT"/>
    <property type="match status" value="1"/>
</dbReference>
<feature type="transmembrane region" description="Helical" evidence="6">
    <location>
        <begin position="32"/>
        <end position="53"/>
    </location>
</feature>